<dbReference type="Proteomes" id="UP001139031">
    <property type="component" value="Unassembled WGS sequence"/>
</dbReference>
<sequence>MKGYFGIMRASIRSITSLIAFLLVLTAPAVSHGYKLYLRKSRIHETMTELSAACFADARAAGRAVESCKGYLEIAQGAERPERQGLAIGDLRITGAPLIYRDLKIAVRWPDDPQRKLRGVRGVRSGVNLVAAFGAHGYCSRYRGKTVAQAGLLCASHYGDMQFLHAMASSATETTKETREKALAWAKFAYDYARGDIPDDTLLCAALENYPSIRLALSGGEESMICKGNDRFSPRTVGQYFGFECRRMFSSRRCLITVPARERRLAALGAVLHLIQDSYSQGHVQRGHCGEASKAPQATIRLGPVERFLDYGRQRGKAHAKSDDWPTTELSPQATDHPVVAGARVLEMFAENKSSDALVGYLGSRVLPLAEPLEHEASGAGDCYERRR</sequence>
<dbReference type="RefSeq" id="WP_224192756.1">
    <property type="nucleotide sequence ID" value="NZ_JAIRAU010000023.1"/>
</dbReference>
<name>A0ABS7TS61_9BACT</name>
<reference evidence="1" key="1">
    <citation type="submission" date="2021-08" db="EMBL/GenBank/DDBJ databases">
        <authorList>
            <person name="Stevens D.C."/>
        </authorList>
    </citation>
    <scope>NUCLEOTIDE SEQUENCE</scope>
    <source>
        <strain evidence="1">DSM 53165</strain>
    </source>
</reference>
<dbReference type="EMBL" id="JAIRAU010000023">
    <property type="protein sequence ID" value="MBZ5710987.1"/>
    <property type="molecule type" value="Genomic_DNA"/>
</dbReference>
<organism evidence="1 2">
    <name type="scientific">Nannocystis pusilla</name>
    <dbReference type="NCBI Taxonomy" id="889268"/>
    <lineage>
        <taxon>Bacteria</taxon>
        <taxon>Pseudomonadati</taxon>
        <taxon>Myxococcota</taxon>
        <taxon>Polyangia</taxon>
        <taxon>Nannocystales</taxon>
        <taxon>Nannocystaceae</taxon>
        <taxon>Nannocystis</taxon>
    </lineage>
</organism>
<keyword evidence="2" id="KW-1185">Reference proteome</keyword>
<accession>A0ABS7TS61</accession>
<evidence type="ECO:0000313" key="1">
    <source>
        <dbReference type="EMBL" id="MBZ5710987.1"/>
    </source>
</evidence>
<gene>
    <name evidence="1" type="ORF">K7C98_17210</name>
</gene>
<proteinExistence type="predicted"/>
<protein>
    <submittedName>
        <fullName evidence="1">Uncharacterized protein</fullName>
    </submittedName>
</protein>
<evidence type="ECO:0000313" key="2">
    <source>
        <dbReference type="Proteomes" id="UP001139031"/>
    </source>
</evidence>
<comment type="caution">
    <text evidence="1">The sequence shown here is derived from an EMBL/GenBank/DDBJ whole genome shotgun (WGS) entry which is preliminary data.</text>
</comment>